<gene>
    <name evidence="1" type="ORF">QQ008_18460</name>
</gene>
<evidence type="ECO:0000313" key="1">
    <source>
        <dbReference type="EMBL" id="MDN5203376.1"/>
    </source>
</evidence>
<reference evidence="1" key="1">
    <citation type="submission" date="2023-06" db="EMBL/GenBank/DDBJ databases">
        <title>Genomic of Parafulvivirga corallium.</title>
        <authorList>
            <person name="Wang G."/>
        </authorList>
    </citation>
    <scope>NUCLEOTIDE SEQUENCE</scope>
    <source>
        <strain evidence="1">BMA10</strain>
    </source>
</reference>
<dbReference type="Proteomes" id="UP001172082">
    <property type="component" value="Unassembled WGS sequence"/>
</dbReference>
<accession>A0ABT8KRI3</accession>
<keyword evidence="2" id="KW-1185">Reference proteome</keyword>
<dbReference type="RefSeq" id="WP_346753400.1">
    <property type="nucleotide sequence ID" value="NZ_JAUJEA010000007.1"/>
</dbReference>
<organism evidence="1 2">
    <name type="scientific">Splendidivirga corallicola</name>
    <dbReference type="NCBI Taxonomy" id="3051826"/>
    <lineage>
        <taxon>Bacteria</taxon>
        <taxon>Pseudomonadati</taxon>
        <taxon>Bacteroidota</taxon>
        <taxon>Cytophagia</taxon>
        <taxon>Cytophagales</taxon>
        <taxon>Splendidivirgaceae</taxon>
        <taxon>Splendidivirga</taxon>
    </lineage>
</organism>
<protein>
    <recommendedName>
        <fullName evidence="3">Glycosyltransferase</fullName>
    </recommendedName>
</protein>
<comment type="caution">
    <text evidence="1">The sequence shown here is derived from an EMBL/GenBank/DDBJ whole genome shotgun (WGS) entry which is preliminary data.</text>
</comment>
<evidence type="ECO:0008006" key="3">
    <source>
        <dbReference type="Google" id="ProtNLM"/>
    </source>
</evidence>
<name>A0ABT8KRI3_9BACT</name>
<dbReference type="EMBL" id="JAUJEA010000007">
    <property type="protein sequence ID" value="MDN5203376.1"/>
    <property type="molecule type" value="Genomic_DNA"/>
</dbReference>
<evidence type="ECO:0000313" key="2">
    <source>
        <dbReference type="Proteomes" id="UP001172082"/>
    </source>
</evidence>
<sequence>MIEFPLKNKTDFSCPKCQGKHYEIQETLFGGSNLLVKCRCNQCSIQFYHTPFIGHAISFPVSFDEEGNNFKCSNGAKIWFGEPLFKAFFKQERVSVQFGKKIFKNSDDVILLNCLDSCYGHVFYRLMNIERHLKENPDLGLVVIIPKNFVWLVPHGISEIWYVNAPLGLFKNWIGNMNEFVGEELKRFTTVYLSKTYPYLDTSNINLEHFVKQNRFNLSEFETLTLQISFVLREDRFWIGSRIESQLYLLLKKVNLIDTFKWYFIRRQNGLINKTAKALKKRLKDVRLVATGLGRTGNLNSTIIDLRVDGLIDEHIEINWCTEYQKSHLVIGVHGSNMLIPTSLAAGFIEILPDFKIDNIIQDISLNHKSRYNLFLGRHLPESVGYKLVVKHAISMIKHFSSLYHYAEKDKRE</sequence>
<proteinExistence type="predicted"/>